<reference evidence="5 6" key="1">
    <citation type="submission" date="2015-05" db="EMBL/GenBank/DDBJ databases">
        <title>Critical biogeochemical functions in the subsurface are associated with bacteria from new phyla and little studied lineages.</title>
        <authorList>
            <person name="Hug L.A."/>
            <person name="Thomas B.C."/>
            <person name="Sharon I."/>
            <person name="Brown C.T."/>
            <person name="Sharma R."/>
            <person name="Hettich R.L."/>
            <person name="Wilkins M.J."/>
            <person name="Williams K.H."/>
            <person name="Singh A."/>
            <person name="Banfield J.F."/>
        </authorList>
    </citation>
    <scope>NUCLEOTIDE SEQUENCE [LARGE SCALE GENOMIC DNA]</scope>
    <source>
        <strain evidence="5">CSP1-7</strain>
    </source>
</reference>
<dbReference type="GO" id="GO:0005737">
    <property type="term" value="C:cytoplasm"/>
    <property type="evidence" value="ECO:0007669"/>
    <property type="project" value="UniProtKB-ARBA"/>
</dbReference>
<dbReference type="EMBL" id="LDXK01000002">
    <property type="protein sequence ID" value="KRT67484.1"/>
    <property type="molecule type" value="Genomic_DNA"/>
</dbReference>
<dbReference type="Pfam" id="PF00886">
    <property type="entry name" value="Ribosomal_S16"/>
    <property type="match status" value="1"/>
</dbReference>
<dbReference type="GO" id="GO:0005840">
    <property type="term" value="C:ribosome"/>
    <property type="evidence" value="ECO:0007669"/>
    <property type="project" value="UniProtKB-KW"/>
</dbReference>
<dbReference type="SUPFAM" id="SSF54565">
    <property type="entry name" value="Ribosomal protein S16"/>
    <property type="match status" value="1"/>
</dbReference>
<gene>
    <name evidence="5" type="ORF">XU08_C0002G0022</name>
</gene>
<feature type="compositionally biased region" description="Basic and acidic residues" evidence="4">
    <location>
        <begin position="132"/>
        <end position="149"/>
    </location>
</feature>
<accession>A0A0T5ZXD7</accession>
<evidence type="ECO:0000313" key="5">
    <source>
        <dbReference type="EMBL" id="KRT67484.1"/>
    </source>
</evidence>
<comment type="caution">
    <text evidence="5">The sequence shown here is derived from an EMBL/GenBank/DDBJ whole genome shotgun (WGS) entry which is preliminary data.</text>
</comment>
<evidence type="ECO:0000256" key="4">
    <source>
        <dbReference type="SAM" id="MobiDB-lite"/>
    </source>
</evidence>
<organism evidence="5 6">
    <name type="scientific">candidate division WWE3 bacterium CSP1-7</name>
    <dbReference type="NCBI Taxonomy" id="1576480"/>
    <lineage>
        <taxon>Bacteria</taxon>
        <taxon>Katanobacteria</taxon>
    </lineage>
</organism>
<name>A0A0T5ZXD7_UNCKA</name>
<dbReference type="GO" id="GO:0006412">
    <property type="term" value="P:translation"/>
    <property type="evidence" value="ECO:0007669"/>
    <property type="project" value="InterPro"/>
</dbReference>
<evidence type="ECO:0000256" key="2">
    <source>
        <dbReference type="ARBA" id="ARBA00023274"/>
    </source>
</evidence>
<keyword evidence="1" id="KW-0689">Ribosomal protein</keyword>
<dbReference type="AlphaFoldDB" id="A0A0T5ZXD7"/>
<dbReference type="GO" id="GO:0003735">
    <property type="term" value="F:structural constituent of ribosome"/>
    <property type="evidence" value="ECO:0007669"/>
    <property type="project" value="InterPro"/>
</dbReference>
<evidence type="ECO:0000256" key="3">
    <source>
        <dbReference type="ARBA" id="ARBA00035310"/>
    </source>
</evidence>
<dbReference type="GO" id="GO:1990904">
    <property type="term" value="C:ribonucleoprotein complex"/>
    <property type="evidence" value="ECO:0007669"/>
    <property type="project" value="UniProtKB-KW"/>
</dbReference>
<keyword evidence="2" id="KW-0687">Ribonucleoprotein</keyword>
<dbReference type="Proteomes" id="UP000051297">
    <property type="component" value="Unassembled WGS sequence"/>
</dbReference>
<feature type="region of interest" description="Disordered" evidence="4">
    <location>
        <begin position="81"/>
        <end position="149"/>
    </location>
</feature>
<proteinExistence type="predicted"/>
<dbReference type="InterPro" id="IPR000307">
    <property type="entry name" value="Ribosomal_bS16"/>
</dbReference>
<evidence type="ECO:0000313" key="6">
    <source>
        <dbReference type="Proteomes" id="UP000051297"/>
    </source>
</evidence>
<evidence type="ECO:0000256" key="1">
    <source>
        <dbReference type="ARBA" id="ARBA00022980"/>
    </source>
</evidence>
<dbReference type="InterPro" id="IPR023803">
    <property type="entry name" value="Ribosomal_bS16_dom_sf"/>
</dbReference>
<dbReference type="STRING" id="1576480.XU08_C0002G0022"/>
<sequence>MLKIKLVRKGKRNLPSFRVEVTDGKKTVESIGSYYPHSARSHFIVSKEKLERWLKSGAQITPAVASLLKGKYEFKRYVPKKAESSSLGSGAKGAAPEVAPATEEPKSVEEAVSEQPVPETAAVESSAPEPVAEEKKDEFPLPEEEKPNA</sequence>
<protein>
    <recommendedName>
        <fullName evidence="3">30S ribosomal protein S16</fullName>
    </recommendedName>
</protein>
<dbReference type="Gene3D" id="3.30.1320.10">
    <property type="match status" value="1"/>
</dbReference>
<feature type="compositionally biased region" description="Low complexity" evidence="4">
    <location>
        <begin position="84"/>
        <end position="102"/>
    </location>
</feature>